<feature type="chain" id="PRO_5003979966" evidence="1">
    <location>
        <begin position="36"/>
        <end position="181"/>
    </location>
</feature>
<dbReference type="STRING" id="1121927.GOHSU_02_01760"/>
<gene>
    <name evidence="3" type="ORF">GOHSU_02_01760</name>
</gene>
<evidence type="ECO:0000256" key="1">
    <source>
        <dbReference type="SAM" id="SignalP"/>
    </source>
</evidence>
<feature type="domain" description="D-alanyl-D-alanine carboxypeptidase-like core" evidence="2">
    <location>
        <begin position="69"/>
        <end position="153"/>
    </location>
</feature>
<reference evidence="3 4" key="1">
    <citation type="submission" date="2012-12" db="EMBL/GenBank/DDBJ databases">
        <title>Whole genome shotgun sequence of Gordonia hirsuta NBRC 16056.</title>
        <authorList>
            <person name="Isaki-Nakamura S."/>
            <person name="Hosoyama A."/>
            <person name="Tsuchikane K."/>
            <person name="Katsumata H."/>
            <person name="Baba S."/>
            <person name="Yamazaki S."/>
            <person name="Fujita N."/>
        </authorList>
    </citation>
    <scope>NUCLEOTIDE SEQUENCE [LARGE SCALE GENOMIC DNA]</scope>
    <source>
        <strain evidence="3 4">NBRC 16056</strain>
    </source>
</reference>
<dbReference type="CDD" id="cd14846">
    <property type="entry name" value="Peptidase_M15_like"/>
    <property type="match status" value="1"/>
</dbReference>
<feature type="signal peptide" evidence="1">
    <location>
        <begin position="1"/>
        <end position="35"/>
    </location>
</feature>
<evidence type="ECO:0000313" key="3">
    <source>
        <dbReference type="EMBL" id="GAC56030.1"/>
    </source>
</evidence>
<dbReference type="InterPro" id="IPR003709">
    <property type="entry name" value="VanY-like_core_dom"/>
</dbReference>
<dbReference type="GO" id="GO:0008233">
    <property type="term" value="F:peptidase activity"/>
    <property type="evidence" value="ECO:0007669"/>
    <property type="project" value="InterPro"/>
</dbReference>
<evidence type="ECO:0000313" key="4">
    <source>
        <dbReference type="Proteomes" id="UP000053405"/>
    </source>
</evidence>
<organism evidence="3 4">
    <name type="scientific">Gordonia hirsuta DSM 44140 = NBRC 16056</name>
    <dbReference type="NCBI Taxonomy" id="1121927"/>
    <lineage>
        <taxon>Bacteria</taxon>
        <taxon>Bacillati</taxon>
        <taxon>Actinomycetota</taxon>
        <taxon>Actinomycetes</taxon>
        <taxon>Mycobacteriales</taxon>
        <taxon>Gordoniaceae</taxon>
        <taxon>Gordonia</taxon>
    </lineage>
</organism>
<dbReference type="EMBL" id="BANT01000002">
    <property type="protein sequence ID" value="GAC56030.1"/>
    <property type="molecule type" value="Genomic_DNA"/>
</dbReference>
<dbReference type="AlphaFoldDB" id="L7L4H4"/>
<keyword evidence="4" id="KW-1185">Reference proteome</keyword>
<dbReference type="GO" id="GO:0006508">
    <property type="term" value="P:proteolysis"/>
    <property type="evidence" value="ECO:0007669"/>
    <property type="project" value="InterPro"/>
</dbReference>
<dbReference type="InterPro" id="IPR009045">
    <property type="entry name" value="Zn_M74/Hedgehog-like"/>
</dbReference>
<dbReference type="Proteomes" id="UP000053405">
    <property type="component" value="Unassembled WGS sequence"/>
</dbReference>
<dbReference type="Pfam" id="PF02557">
    <property type="entry name" value="VanY"/>
    <property type="match status" value="1"/>
</dbReference>
<accession>L7L4H4</accession>
<comment type="caution">
    <text evidence="3">The sequence shown here is derived from an EMBL/GenBank/DDBJ whole genome shotgun (WGS) entry which is preliminary data.</text>
</comment>
<dbReference type="Gene3D" id="3.30.1380.10">
    <property type="match status" value="1"/>
</dbReference>
<dbReference type="SUPFAM" id="SSF55166">
    <property type="entry name" value="Hedgehog/DD-peptidase"/>
    <property type="match status" value="1"/>
</dbReference>
<dbReference type="eggNOG" id="COG1876">
    <property type="taxonomic scope" value="Bacteria"/>
</dbReference>
<evidence type="ECO:0000259" key="2">
    <source>
        <dbReference type="Pfam" id="PF02557"/>
    </source>
</evidence>
<sequence length="181" mass="18990">MVGRVSGGTVKILVLAIAAVSMMVLALVAAPQAGAAPPPVAGQQGSAAALTAPGTAGLRWDLAIAYTLASTEARASGVPMHITSGKRSRAQQAALWRQGLATYGDPAVARRWVLPPGESTHETGEAIDVGPRAGAAWLQRHGARYGLCRPFDNEWWHFERLTVPGLPCPPRVADASVRSRR</sequence>
<name>L7L4H4_9ACTN</name>
<proteinExistence type="predicted"/>
<dbReference type="PANTHER" id="PTHR34385">
    <property type="entry name" value="D-ALANYL-D-ALANINE CARBOXYPEPTIDASE"/>
    <property type="match status" value="1"/>
</dbReference>
<keyword evidence="1" id="KW-0732">Signal</keyword>
<dbReference type="InterPro" id="IPR052179">
    <property type="entry name" value="DD-CPase-like"/>
</dbReference>
<protein>
    <submittedName>
        <fullName evidence="3">Peptidase M15 family protein</fullName>
    </submittedName>
</protein>
<dbReference type="PANTHER" id="PTHR34385:SF1">
    <property type="entry name" value="PEPTIDOGLYCAN L-ALANYL-D-GLUTAMATE ENDOPEPTIDASE CWLK"/>
    <property type="match status" value="1"/>
</dbReference>